<accession>Q0U7C0</accession>
<name>Q0U7C0_PHANO</name>
<evidence type="ECO:0000313" key="3">
    <source>
        <dbReference type="Proteomes" id="UP000001055"/>
    </source>
</evidence>
<feature type="region of interest" description="Disordered" evidence="1">
    <location>
        <begin position="24"/>
        <end position="76"/>
    </location>
</feature>
<dbReference type="GeneID" id="5979475"/>
<dbReference type="Proteomes" id="UP000001055">
    <property type="component" value="Unassembled WGS sequence"/>
</dbReference>
<dbReference type="InParanoid" id="Q0U7C0"/>
<dbReference type="KEGG" id="pno:SNOG_12344"/>
<protein>
    <submittedName>
        <fullName evidence="2">Uncharacterized protein</fullName>
    </submittedName>
</protein>
<evidence type="ECO:0000256" key="1">
    <source>
        <dbReference type="SAM" id="MobiDB-lite"/>
    </source>
</evidence>
<dbReference type="RefSeq" id="XP_001802566.1">
    <property type="nucleotide sequence ID" value="XM_001802514.1"/>
</dbReference>
<dbReference type="EMBL" id="CH445346">
    <property type="protein sequence ID" value="EAT80157.1"/>
    <property type="molecule type" value="Genomic_DNA"/>
</dbReference>
<organism evidence="2 3">
    <name type="scientific">Phaeosphaeria nodorum (strain SN15 / ATCC MYA-4574 / FGSC 10173)</name>
    <name type="common">Glume blotch fungus</name>
    <name type="synonym">Parastagonospora nodorum</name>
    <dbReference type="NCBI Taxonomy" id="321614"/>
    <lineage>
        <taxon>Eukaryota</taxon>
        <taxon>Fungi</taxon>
        <taxon>Dikarya</taxon>
        <taxon>Ascomycota</taxon>
        <taxon>Pezizomycotina</taxon>
        <taxon>Dothideomycetes</taxon>
        <taxon>Pleosporomycetidae</taxon>
        <taxon>Pleosporales</taxon>
        <taxon>Pleosporineae</taxon>
        <taxon>Phaeosphaeriaceae</taxon>
        <taxon>Parastagonospora</taxon>
    </lineage>
</organism>
<sequence>MRWTSPRVLVKCKSGYDESGRLPQYSVHGDAGERFGSGTKDETFRGLPRSSHPASSIYEDAPRGLKSPPGVPQLLPVPHAHESIIGTARQNLGRSPAMRITRAWL</sequence>
<dbReference type="AlphaFoldDB" id="Q0U7C0"/>
<proteinExistence type="predicted"/>
<reference evidence="3" key="1">
    <citation type="journal article" date="2007" name="Plant Cell">
        <title>Dothideomycete-plant interactions illuminated by genome sequencing and EST analysis of the wheat pathogen Stagonospora nodorum.</title>
        <authorList>
            <person name="Hane J.K."/>
            <person name="Lowe R.G."/>
            <person name="Solomon P.S."/>
            <person name="Tan K.C."/>
            <person name="Schoch C.L."/>
            <person name="Spatafora J.W."/>
            <person name="Crous P.W."/>
            <person name="Kodira C."/>
            <person name="Birren B.W."/>
            <person name="Galagan J.E."/>
            <person name="Torriani S.F."/>
            <person name="McDonald B.A."/>
            <person name="Oliver R.P."/>
        </authorList>
    </citation>
    <scope>NUCLEOTIDE SEQUENCE [LARGE SCALE GENOMIC DNA]</scope>
    <source>
        <strain evidence="3">SN15 / ATCC MYA-4574 / FGSC 10173</strain>
    </source>
</reference>
<evidence type="ECO:0000313" key="2">
    <source>
        <dbReference type="EMBL" id="EAT80157.1"/>
    </source>
</evidence>
<gene>
    <name evidence="2" type="ORF">SNOG_12344</name>
</gene>